<dbReference type="GO" id="GO:0005524">
    <property type="term" value="F:ATP binding"/>
    <property type="evidence" value="ECO:0007669"/>
    <property type="project" value="UniProtKB-KW"/>
</dbReference>
<evidence type="ECO:0000313" key="7">
    <source>
        <dbReference type="Proteomes" id="UP000299102"/>
    </source>
</evidence>
<dbReference type="InterPro" id="IPR032678">
    <property type="entry name" value="tRNA-synt_1_cat_dom"/>
</dbReference>
<keyword evidence="4" id="KW-0067">ATP-binding</keyword>
<dbReference type="Proteomes" id="UP000299102">
    <property type="component" value="Unassembled WGS sequence"/>
</dbReference>
<keyword evidence="2 6" id="KW-0436">Ligase</keyword>
<dbReference type="PANTHER" id="PTHR10890:SF27">
    <property type="entry name" value="CYSTEINE--TRNA LIGASE, MITOCHONDRIAL-RELATED"/>
    <property type="match status" value="1"/>
</dbReference>
<sequence>MGITDIDDKIIKMAHDTKTDFRAVAKQYELEFWMDMSKLNVKKPLIITKVSDHISTIESFVKQLIDIGAAYIGSDGSVYFDTSKYTHYGKLQKSQESTEIKNHEKKNEMDFALWKRHKPNEPFWETSWGIGRPGWHIECSAMVSKIFGSQLDFHAGGIDLKFPHHENEEAQSCSFHGTKQWANYWIHIGHLHVKGDNKMSKSLQNTISIPQLLKSYNANTFRMACLMSHYRYTMEYCDEMMKTAEDVMIKFIYFLKDANLYVNNSQNQNVAVLWPDFSRDRSRQASWRVVGNVAPNETCRCPSDPSGVGKFKGVARWRVCARLAIHSYIRLRPTYAQMMKWTNEITFEFFNFYEIAPALWNNSSPLHKNKNDIHDWCL</sequence>
<keyword evidence="3" id="KW-0547">Nucleotide-binding</keyword>
<reference evidence="6 7" key="1">
    <citation type="journal article" date="2019" name="Commun. Biol.">
        <title>The bagworm genome reveals a unique fibroin gene that provides high tensile strength.</title>
        <authorList>
            <person name="Kono N."/>
            <person name="Nakamura H."/>
            <person name="Ohtoshi R."/>
            <person name="Tomita M."/>
            <person name="Numata K."/>
            <person name="Arakawa K."/>
        </authorList>
    </citation>
    <scope>NUCLEOTIDE SEQUENCE [LARGE SCALE GENOMIC DNA]</scope>
</reference>
<dbReference type="Gene3D" id="3.40.50.620">
    <property type="entry name" value="HUPs"/>
    <property type="match status" value="1"/>
</dbReference>
<gene>
    <name evidence="6" type="primary">Cars2</name>
    <name evidence="6" type="ORF">EVAR_21875_1</name>
</gene>
<dbReference type="OrthoDB" id="438179at2759"/>
<organism evidence="6 7">
    <name type="scientific">Eumeta variegata</name>
    <name type="common">Bagworm moth</name>
    <name type="synonym">Eumeta japonica</name>
    <dbReference type="NCBI Taxonomy" id="151549"/>
    <lineage>
        <taxon>Eukaryota</taxon>
        <taxon>Metazoa</taxon>
        <taxon>Ecdysozoa</taxon>
        <taxon>Arthropoda</taxon>
        <taxon>Hexapoda</taxon>
        <taxon>Insecta</taxon>
        <taxon>Pterygota</taxon>
        <taxon>Neoptera</taxon>
        <taxon>Endopterygota</taxon>
        <taxon>Lepidoptera</taxon>
        <taxon>Glossata</taxon>
        <taxon>Ditrysia</taxon>
        <taxon>Tineoidea</taxon>
        <taxon>Psychidae</taxon>
        <taxon>Oiketicinae</taxon>
        <taxon>Eumeta</taxon>
    </lineage>
</organism>
<keyword evidence="7" id="KW-1185">Reference proteome</keyword>
<evidence type="ECO:0000256" key="3">
    <source>
        <dbReference type="ARBA" id="ARBA00022741"/>
    </source>
</evidence>
<dbReference type="STRING" id="151549.A0A4C1V7Y5"/>
<name>A0A4C1V7Y5_EUMVA</name>
<evidence type="ECO:0000259" key="5">
    <source>
        <dbReference type="Pfam" id="PF01406"/>
    </source>
</evidence>
<dbReference type="InterPro" id="IPR014729">
    <property type="entry name" value="Rossmann-like_a/b/a_fold"/>
</dbReference>
<dbReference type="GO" id="GO:0005737">
    <property type="term" value="C:cytoplasm"/>
    <property type="evidence" value="ECO:0007669"/>
    <property type="project" value="TreeGrafter"/>
</dbReference>
<proteinExistence type="inferred from homology"/>
<dbReference type="Pfam" id="PF01406">
    <property type="entry name" value="tRNA-synt_1e"/>
    <property type="match status" value="1"/>
</dbReference>
<dbReference type="SUPFAM" id="SSF52374">
    <property type="entry name" value="Nucleotidylyl transferase"/>
    <property type="match status" value="1"/>
</dbReference>
<evidence type="ECO:0000256" key="2">
    <source>
        <dbReference type="ARBA" id="ARBA00022598"/>
    </source>
</evidence>
<evidence type="ECO:0000313" key="6">
    <source>
        <dbReference type="EMBL" id="GBP34809.1"/>
    </source>
</evidence>
<dbReference type="GO" id="GO:0004817">
    <property type="term" value="F:cysteine-tRNA ligase activity"/>
    <property type="evidence" value="ECO:0007669"/>
    <property type="project" value="TreeGrafter"/>
</dbReference>
<comment type="similarity">
    <text evidence="1">Belongs to the class-I aminoacyl-tRNA synthetase family.</text>
</comment>
<dbReference type="EMBL" id="BGZK01000294">
    <property type="protein sequence ID" value="GBP34809.1"/>
    <property type="molecule type" value="Genomic_DNA"/>
</dbReference>
<feature type="domain" description="tRNA synthetases class I catalytic" evidence="5">
    <location>
        <begin position="3"/>
        <end position="245"/>
    </location>
</feature>
<comment type="caution">
    <text evidence="6">The sequence shown here is derived from an EMBL/GenBank/DDBJ whole genome shotgun (WGS) entry which is preliminary data.</text>
</comment>
<dbReference type="InterPro" id="IPR024909">
    <property type="entry name" value="Cys-tRNA/MSH_ligase"/>
</dbReference>
<evidence type="ECO:0000256" key="4">
    <source>
        <dbReference type="ARBA" id="ARBA00022840"/>
    </source>
</evidence>
<dbReference type="GO" id="GO:0006423">
    <property type="term" value="P:cysteinyl-tRNA aminoacylation"/>
    <property type="evidence" value="ECO:0007669"/>
    <property type="project" value="TreeGrafter"/>
</dbReference>
<dbReference type="PANTHER" id="PTHR10890">
    <property type="entry name" value="CYSTEINYL-TRNA SYNTHETASE"/>
    <property type="match status" value="1"/>
</dbReference>
<dbReference type="AlphaFoldDB" id="A0A4C1V7Y5"/>
<protein>
    <submittedName>
        <fullName evidence="6">Probable cysteine--tRNA ligase, mitochondrial</fullName>
    </submittedName>
</protein>
<accession>A0A4C1V7Y5</accession>
<evidence type="ECO:0000256" key="1">
    <source>
        <dbReference type="ARBA" id="ARBA00005594"/>
    </source>
</evidence>